<dbReference type="EMBL" id="GGEC01077705">
    <property type="protein sequence ID" value="MBX58189.1"/>
    <property type="molecule type" value="Transcribed_RNA"/>
</dbReference>
<name>A0A2P2PU93_RHIMU</name>
<proteinExistence type="predicted"/>
<sequence>MSFNSCFCLALSTWEKICLLSIRIHFSPMVV</sequence>
<dbReference type="AlphaFoldDB" id="A0A2P2PU93"/>
<evidence type="ECO:0000313" key="1">
    <source>
        <dbReference type="EMBL" id="MBX58189.1"/>
    </source>
</evidence>
<accession>A0A2P2PU93</accession>
<reference evidence="1" key="1">
    <citation type="submission" date="2018-02" db="EMBL/GenBank/DDBJ databases">
        <title>Rhizophora mucronata_Transcriptome.</title>
        <authorList>
            <person name="Meera S.P."/>
            <person name="Sreeshan A."/>
            <person name="Augustine A."/>
        </authorList>
    </citation>
    <scope>NUCLEOTIDE SEQUENCE</scope>
    <source>
        <tissue evidence="1">Leaf</tissue>
    </source>
</reference>
<organism evidence="1">
    <name type="scientific">Rhizophora mucronata</name>
    <name type="common">Asiatic mangrove</name>
    <dbReference type="NCBI Taxonomy" id="61149"/>
    <lineage>
        <taxon>Eukaryota</taxon>
        <taxon>Viridiplantae</taxon>
        <taxon>Streptophyta</taxon>
        <taxon>Embryophyta</taxon>
        <taxon>Tracheophyta</taxon>
        <taxon>Spermatophyta</taxon>
        <taxon>Magnoliopsida</taxon>
        <taxon>eudicotyledons</taxon>
        <taxon>Gunneridae</taxon>
        <taxon>Pentapetalae</taxon>
        <taxon>rosids</taxon>
        <taxon>fabids</taxon>
        <taxon>Malpighiales</taxon>
        <taxon>Rhizophoraceae</taxon>
        <taxon>Rhizophora</taxon>
    </lineage>
</organism>
<protein>
    <submittedName>
        <fullName evidence="1">Uncharacterized protein</fullName>
    </submittedName>
</protein>